<dbReference type="Proteomes" id="UP001642540">
    <property type="component" value="Unassembled WGS sequence"/>
</dbReference>
<feature type="compositionally biased region" description="Polar residues" evidence="1">
    <location>
        <begin position="129"/>
        <end position="138"/>
    </location>
</feature>
<name>A0ABP1PJQ2_9HEXA</name>
<protein>
    <submittedName>
        <fullName evidence="2">Uncharacterized protein</fullName>
    </submittedName>
</protein>
<proteinExistence type="predicted"/>
<gene>
    <name evidence="2" type="ORF">ODALV1_LOCUS787</name>
</gene>
<keyword evidence="3" id="KW-1185">Reference proteome</keyword>
<comment type="caution">
    <text evidence="2">The sequence shown here is derived from an EMBL/GenBank/DDBJ whole genome shotgun (WGS) entry which is preliminary data.</text>
</comment>
<evidence type="ECO:0000313" key="3">
    <source>
        <dbReference type="Proteomes" id="UP001642540"/>
    </source>
</evidence>
<evidence type="ECO:0000313" key="2">
    <source>
        <dbReference type="EMBL" id="CAL8069475.1"/>
    </source>
</evidence>
<feature type="compositionally biased region" description="Low complexity" evidence="1">
    <location>
        <begin position="52"/>
        <end position="61"/>
    </location>
</feature>
<sequence>MKGSRKLTFEKPSEVGGMASGTRGGDPSPCPSPKKSPKSVSIRTHDDNYDFTNASTSSSASPRVTSFDLPSASSTAAAGGSGSAPGPVQKKPPPVEIQFQFQLTEHFDQSTPPPNCTSNGNYEFEQPEGTESGSSTQVSKDDPQLREIATKFVNDIIENAKVEAANRAKAEQNRAMIPGTSDRDTFSNGIGRGATPWYRRAHGLVSKWITNICVRAQNTLKADLK</sequence>
<accession>A0ABP1PJQ2</accession>
<dbReference type="EMBL" id="CAXLJM020000004">
    <property type="protein sequence ID" value="CAL8069475.1"/>
    <property type="molecule type" value="Genomic_DNA"/>
</dbReference>
<evidence type="ECO:0000256" key="1">
    <source>
        <dbReference type="SAM" id="MobiDB-lite"/>
    </source>
</evidence>
<feature type="region of interest" description="Disordered" evidence="1">
    <location>
        <begin position="1"/>
        <end position="141"/>
    </location>
</feature>
<organism evidence="2 3">
    <name type="scientific">Orchesella dallaii</name>
    <dbReference type="NCBI Taxonomy" id="48710"/>
    <lineage>
        <taxon>Eukaryota</taxon>
        <taxon>Metazoa</taxon>
        <taxon>Ecdysozoa</taxon>
        <taxon>Arthropoda</taxon>
        <taxon>Hexapoda</taxon>
        <taxon>Collembola</taxon>
        <taxon>Entomobryomorpha</taxon>
        <taxon>Entomobryoidea</taxon>
        <taxon>Orchesellidae</taxon>
        <taxon>Orchesellinae</taxon>
        <taxon>Orchesella</taxon>
    </lineage>
</organism>
<reference evidence="2 3" key="1">
    <citation type="submission" date="2024-08" db="EMBL/GenBank/DDBJ databases">
        <authorList>
            <person name="Cucini C."/>
            <person name="Frati F."/>
        </authorList>
    </citation>
    <scope>NUCLEOTIDE SEQUENCE [LARGE SCALE GENOMIC DNA]</scope>
</reference>